<dbReference type="Pfam" id="PF03702">
    <property type="entry name" value="AnmK"/>
    <property type="match status" value="1"/>
</dbReference>
<dbReference type="PANTHER" id="PTHR30605">
    <property type="entry name" value="ANHYDRO-N-ACETYLMURAMIC ACID KINASE"/>
    <property type="match status" value="1"/>
</dbReference>
<comment type="function">
    <text evidence="1">Catalyzes the specific phosphorylation of 1,6-anhydro-N-acetylmuramic acid (anhMurNAc) with the simultaneous cleavage of the 1,6-anhydro ring, generating MurNAc-6-P. Is required for the utilization of anhMurNAc either imported from the medium or derived from its own cell wall murein, and thus plays a role in cell wall recycling.</text>
</comment>
<keyword evidence="3" id="KW-1185">Reference proteome</keyword>
<protein>
    <recommendedName>
        <fullName evidence="1">Anhydro-N-acetylmuramic acid kinase</fullName>
        <ecNumber evidence="1">2.7.1.170</ecNumber>
    </recommendedName>
    <alternativeName>
        <fullName evidence="1">AnhMurNAc kinase</fullName>
    </alternativeName>
</protein>
<sequence>MNPNLQHLFAVAQKPERRIIGLMSGTSLDGLDVALCRFSGHGMATKVQVERFATVPYAAEVKEQVREVFAKSHIDFELLCVLNPWVALLQADMVLACLREWNIAPTEVDCIASHGQTVFHAPRSQQVRAGFPNATLQIGDGDHMAVRTGILTLSDFRQKHVAAGGEGAPLAVYGDYLLFSKAGQDRILLNMGGIANFTFLPGSLALDAIFSTDVGPGNTLLDAFTQRHFPSKSYDENGALASQGQASEPLLQALLAHPFFAAEFPKTTGPELFSPAYVEQAQQRSNTTALPPTDLLATLTQFTAAGIVQAVHRCFAAGTAPAVAIYASGGGMHNALLMSILQKQLPMCTFHTTADLGIHPDAKEAVLFATLANESIAGDPAAFGQGRAGIPAVSMGKISFAH</sequence>
<accession>A0A5B8A500</accession>
<dbReference type="Proteomes" id="UP000305398">
    <property type="component" value="Chromosome"/>
</dbReference>
<dbReference type="UniPathway" id="UPA00544"/>
<dbReference type="AlphaFoldDB" id="A0A5B8A500"/>
<dbReference type="RefSeq" id="WP_139517621.1">
    <property type="nucleotide sequence ID" value="NZ_CP040896.1"/>
</dbReference>
<reference evidence="2 3" key="1">
    <citation type="submission" date="2019-06" db="EMBL/GenBank/DDBJ databases">
        <authorList>
            <person name="Srinivasan S."/>
        </authorList>
    </citation>
    <scope>NUCLEOTIDE SEQUENCE [LARGE SCALE GENOMIC DNA]</scope>
    <source>
        <strain evidence="2 3">17J68-5</strain>
    </source>
</reference>
<dbReference type="UniPathway" id="UPA00343"/>
<organism evidence="2 3">
    <name type="scientific">Hymenobacter jejuensis</name>
    <dbReference type="NCBI Taxonomy" id="2502781"/>
    <lineage>
        <taxon>Bacteria</taxon>
        <taxon>Pseudomonadati</taxon>
        <taxon>Bacteroidota</taxon>
        <taxon>Cytophagia</taxon>
        <taxon>Cytophagales</taxon>
        <taxon>Hymenobacteraceae</taxon>
        <taxon>Hymenobacter</taxon>
    </lineage>
</organism>
<evidence type="ECO:0000313" key="2">
    <source>
        <dbReference type="EMBL" id="QDA62390.1"/>
    </source>
</evidence>
<evidence type="ECO:0000256" key="1">
    <source>
        <dbReference type="HAMAP-Rule" id="MF_01270"/>
    </source>
</evidence>
<dbReference type="SUPFAM" id="SSF53067">
    <property type="entry name" value="Actin-like ATPase domain"/>
    <property type="match status" value="1"/>
</dbReference>
<dbReference type="GO" id="GO:0016773">
    <property type="term" value="F:phosphotransferase activity, alcohol group as acceptor"/>
    <property type="evidence" value="ECO:0007669"/>
    <property type="project" value="UniProtKB-UniRule"/>
</dbReference>
<dbReference type="Gene3D" id="3.30.420.40">
    <property type="match status" value="2"/>
</dbReference>
<dbReference type="GO" id="GO:0016301">
    <property type="term" value="F:kinase activity"/>
    <property type="evidence" value="ECO:0007669"/>
    <property type="project" value="UniProtKB-KW"/>
</dbReference>
<evidence type="ECO:0000313" key="3">
    <source>
        <dbReference type="Proteomes" id="UP000305398"/>
    </source>
</evidence>
<dbReference type="OrthoDB" id="9763949at2"/>
<dbReference type="GO" id="GO:0009254">
    <property type="term" value="P:peptidoglycan turnover"/>
    <property type="evidence" value="ECO:0007669"/>
    <property type="project" value="UniProtKB-UniRule"/>
</dbReference>
<dbReference type="CDD" id="cd24050">
    <property type="entry name" value="ASKHA_NBD_ANMK"/>
    <property type="match status" value="1"/>
</dbReference>
<feature type="binding site" evidence="1">
    <location>
        <begin position="25"/>
        <end position="32"/>
    </location>
    <ligand>
        <name>ATP</name>
        <dbReference type="ChEBI" id="CHEBI:30616"/>
    </ligand>
</feature>
<keyword evidence="1" id="KW-0547">Nucleotide-binding</keyword>
<dbReference type="PANTHER" id="PTHR30605:SF0">
    <property type="entry name" value="ANHYDRO-N-ACETYLMURAMIC ACID KINASE"/>
    <property type="match status" value="1"/>
</dbReference>
<proteinExistence type="inferred from homology"/>
<dbReference type="InterPro" id="IPR005338">
    <property type="entry name" value="Anhydro_N_Ac-Mur_kinase"/>
</dbReference>
<dbReference type="NCBIfam" id="NF007149">
    <property type="entry name" value="PRK09585.3-4"/>
    <property type="match status" value="1"/>
</dbReference>
<dbReference type="GO" id="GO:0097175">
    <property type="term" value="P:1,6-anhydro-N-acetyl-beta-muramic acid catabolic process"/>
    <property type="evidence" value="ECO:0007669"/>
    <property type="project" value="UniProtKB-UniRule"/>
</dbReference>
<dbReference type="InterPro" id="IPR043129">
    <property type="entry name" value="ATPase_NBD"/>
</dbReference>
<keyword evidence="1 2" id="KW-0418">Kinase</keyword>
<gene>
    <name evidence="1" type="primary">anmK</name>
    <name evidence="2" type="ORF">FHG12_20845</name>
</gene>
<dbReference type="EC" id="2.7.1.170" evidence="1"/>
<name>A0A5B8A500_9BACT</name>
<comment type="catalytic activity">
    <reaction evidence="1">
        <text>1,6-anhydro-N-acetyl-beta-muramate + ATP + H2O = N-acetyl-D-muramate 6-phosphate + ADP + H(+)</text>
        <dbReference type="Rhea" id="RHEA:24952"/>
        <dbReference type="ChEBI" id="CHEBI:15377"/>
        <dbReference type="ChEBI" id="CHEBI:15378"/>
        <dbReference type="ChEBI" id="CHEBI:30616"/>
        <dbReference type="ChEBI" id="CHEBI:58690"/>
        <dbReference type="ChEBI" id="CHEBI:58722"/>
        <dbReference type="ChEBI" id="CHEBI:456216"/>
        <dbReference type="EC" id="2.7.1.170"/>
    </reaction>
</comment>
<dbReference type="GO" id="GO:0006040">
    <property type="term" value="P:amino sugar metabolic process"/>
    <property type="evidence" value="ECO:0007669"/>
    <property type="project" value="InterPro"/>
</dbReference>
<dbReference type="EMBL" id="CP040896">
    <property type="protein sequence ID" value="QDA62390.1"/>
    <property type="molecule type" value="Genomic_DNA"/>
</dbReference>
<keyword evidence="1 2" id="KW-0808">Transferase</keyword>
<keyword evidence="1" id="KW-0067">ATP-binding</keyword>
<dbReference type="KEGG" id="hyj:FHG12_20845"/>
<keyword evidence="1" id="KW-0119">Carbohydrate metabolism</keyword>
<comment type="pathway">
    <text evidence="1">Amino-sugar metabolism; 1,6-anhydro-N-acetylmuramate degradation.</text>
</comment>
<dbReference type="HAMAP" id="MF_01270">
    <property type="entry name" value="AnhMurNAc_kinase"/>
    <property type="match status" value="1"/>
</dbReference>
<comment type="pathway">
    <text evidence="1">Cell wall biogenesis; peptidoglycan recycling.</text>
</comment>
<dbReference type="GO" id="GO:0005524">
    <property type="term" value="F:ATP binding"/>
    <property type="evidence" value="ECO:0007669"/>
    <property type="project" value="UniProtKB-UniRule"/>
</dbReference>
<comment type="similarity">
    <text evidence="1">Belongs to the anhydro-N-acetylmuramic acid kinase family.</text>
</comment>